<keyword evidence="1" id="KW-0175">Coiled coil</keyword>
<feature type="coiled-coil region" evidence="1">
    <location>
        <begin position="2"/>
        <end position="29"/>
    </location>
</feature>
<organism evidence="2 3">
    <name type="scientific">Neogemmobacter tilapiae</name>
    <dbReference type="NCBI Taxonomy" id="875041"/>
    <lineage>
        <taxon>Bacteria</taxon>
        <taxon>Pseudomonadati</taxon>
        <taxon>Pseudomonadota</taxon>
        <taxon>Alphaproteobacteria</taxon>
        <taxon>Rhodobacterales</taxon>
        <taxon>Paracoccaceae</taxon>
        <taxon>Neogemmobacter</taxon>
    </lineage>
</organism>
<reference evidence="2" key="1">
    <citation type="journal article" date="2014" name="Int. J. Syst. Evol. Microbiol.">
        <title>Complete genome sequence of Corynebacterium casei LMG S-19264T (=DSM 44701T), isolated from a smear-ripened cheese.</title>
        <authorList>
            <consortium name="US DOE Joint Genome Institute (JGI-PGF)"/>
            <person name="Walter F."/>
            <person name="Albersmeier A."/>
            <person name="Kalinowski J."/>
            <person name="Ruckert C."/>
        </authorList>
    </citation>
    <scope>NUCLEOTIDE SEQUENCE</scope>
    <source>
        <strain evidence="2">KCTC 23310</strain>
    </source>
</reference>
<gene>
    <name evidence="2" type="ORF">GCM10007315_08760</name>
</gene>
<protein>
    <submittedName>
        <fullName evidence="2">Uncharacterized protein</fullName>
    </submittedName>
</protein>
<evidence type="ECO:0000313" key="2">
    <source>
        <dbReference type="EMBL" id="GHC48920.1"/>
    </source>
</evidence>
<reference evidence="2" key="2">
    <citation type="submission" date="2020-09" db="EMBL/GenBank/DDBJ databases">
        <authorList>
            <person name="Sun Q."/>
            <person name="Kim S."/>
        </authorList>
    </citation>
    <scope>NUCLEOTIDE SEQUENCE</scope>
    <source>
        <strain evidence="2">KCTC 23310</strain>
    </source>
</reference>
<evidence type="ECO:0000256" key="1">
    <source>
        <dbReference type="SAM" id="Coils"/>
    </source>
</evidence>
<dbReference type="Proteomes" id="UP000638981">
    <property type="component" value="Unassembled WGS sequence"/>
</dbReference>
<sequence length="73" mass="8040">MNIRLQSLLNEAESRLAQAEQDRLAELVETFLATTGAEADFTPAELAYLRTLDAEPFEPASEDQVAAVFGRRA</sequence>
<proteinExistence type="predicted"/>
<name>A0A918TJJ9_9RHOB</name>
<evidence type="ECO:0000313" key="3">
    <source>
        <dbReference type="Proteomes" id="UP000638981"/>
    </source>
</evidence>
<comment type="caution">
    <text evidence="2">The sequence shown here is derived from an EMBL/GenBank/DDBJ whole genome shotgun (WGS) entry which is preliminary data.</text>
</comment>
<keyword evidence="3" id="KW-1185">Reference proteome</keyword>
<dbReference type="AlphaFoldDB" id="A0A918TJJ9"/>
<dbReference type="RefSeq" id="WP_189410403.1">
    <property type="nucleotide sequence ID" value="NZ_BMYJ01000002.1"/>
</dbReference>
<dbReference type="EMBL" id="BMYJ01000002">
    <property type="protein sequence ID" value="GHC48920.1"/>
    <property type="molecule type" value="Genomic_DNA"/>
</dbReference>
<accession>A0A918TJJ9</accession>